<keyword evidence="2" id="KW-0732">Signal</keyword>
<gene>
    <name evidence="3" type="ORF">EK21DRAFT_91299</name>
</gene>
<feature type="region of interest" description="Disordered" evidence="1">
    <location>
        <begin position="105"/>
        <end position="210"/>
    </location>
</feature>
<organism evidence="3 4">
    <name type="scientific">Setomelanomma holmii</name>
    <dbReference type="NCBI Taxonomy" id="210430"/>
    <lineage>
        <taxon>Eukaryota</taxon>
        <taxon>Fungi</taxon>
        <taxon>Dikarya</taxon>
        <taxon>Ascomycota</taxon>
        <taxon>Pezizomycotina</taxon>
        <taxon>Dothideomycetes</taxon>
        <taxon>Pleosporomycetidae</taxon>
        <taxon>Pleosporales</taxon>
        <taxon>Pleosporineae</taxon>
        <taxon>Phaeosphaeriaceae</taxon>
        <taxon>Setomelanomma</taxon>
    </lineage>
</organism>
<name>A0A9P4H504_9PLEO</name>
<reference evidence="3" key="1">
    <citation type="journal article" date="2020" name="Stud. Mycol.">
        <title>101 Dothideomycetes genomes: a test case for predicting lifestyles and emergence of pathogens.</title>
        <authorList>
            <person name="Haridas S."/>
            <person name="Albert R."/>
            <person name="Binder M."/>
            <person name="Bloem J."/>
            <person name="Labutti K."/>
            <person name="Salamov A."/>
            <person name="Andreopoulos B."/>
            <person name="Baker S."/>
            <person name="Barry K."/>
            <person name="Bills G."/>
            <person name="Bluhm B."/>
            <person name="Cannon C."/>
            <person name="Castanera R."/>
            <person name="Culley D."/>
            <person name="Daum C."/>
            <person name="Ezra D."/>
            <person name="Gonzalez J."/>
            <person name="Henrissat B."/>
            <person name="Kuo A."/>
            <person name="Liang C."/>
            <person name="Lipzen A."/>
            <person name="Lutzoni F."/>
            <person name="Magnuson J."/>
            <person name="Mondo S."/>
            <person name="Nolan M."/>
            <person name="Ohm R."/>
            <person name="Pangilinan J."/>
            <person name="Park H.-J."/>
            <person name="Ramirez L."/>
            <person name="Alfaro M."/>
            <person name="Sun H."/>
            <person name="Tritt A."/>
            <person name="Yoshinaga Y."/>
            <person name="Zwiers L.-H."/>
            <person name="Turgeon B."/>
            <person name="Goodwin S."/>
            <person name="Spatafora J."/>
            <person name="Crous P."/>
            <person name="Grigoriev I."/>
        </authorList>
    </citation>
    <scope>NUCLEOTIDE SEQUENCE</scope>
    <source>
        <strain evidence="3">CBS 110217</strain>
    </source>
</reference>
<feature type="compositionally biased region" description="Low complexity" evidence="1">
    <location>
        <begin position="132"/>
        <end position="181"/>
    </location>
</feature>
<evidence type="ECO:0000313" key="3">
    <source>
        <dbReference type="EMBL" id="KAF2027642.1"/>
    </source>
</evidence>
<evidence type="ECO:0000256" key="2">
    <source>
        <dbReference type="SAM" id="SignalP"/>
    </source>
</evidence>
<feature type="compositionally biased region" description="Acidic residues" evidence="1">
    <location>
        <begin position="121"/>
        <end position="131"/>
    </location>
</feature>
<dbReference type="AlphaFoldDB" id="A0A9P4H504"/>
<evidence type="ECO:0000313" key="4">
    <source>
        <dbReference type="Proteomes" id="UP000799777"/>
    </source>
</evidence>
<feature type="compositionally biased region" description="Polar residues" evidence="1">
    <location>
        <begin position="198"/>
        <end position="210"/>
    </location>
</feature>
<feature type="signal peptide" evidence="2">
    <location>
        <begin position="1"/>
        <end position="17"/>
    </location>
</feature>
<comment type="caution">
    <text evidence="3">The sequence shown here is derived from an EMBL/GenBank/DDBJ whole genome shotgun (WGS) entry which is preliminary data.</text>
</comment>
<dbReference type="EMBL" id="ML978223">
    <property type="protein sequence ID" value="KAF2027642.1"/>
    <property type="molecule type" value="Genomic_DNA"/>
</dbReference>
<dbReference type="OrthoDB" id="10453366at2759"/>
<evidence type="ECO:0000256" key="1">
    <source>
        <dbReference type="SAM" id="MobiDB-lite"/>
    </source>
</evidence>
<sequence>MRTSVAILSLMSAAALASPIAKAQYGTGVVADECAVTLCLQVLCSSDDYSACLCQNAAELACKEKCPTYNPLEKYCKRQDVPSEGDEYGVTPSNDDEEAHEKTLSYLDDSDDTETHNGGDEEKDGEGEDETGTPSEETGDPTNETINPTPETTDPSKENGNNGQTPNNNGQTPNNNGQTTNDGQSTDGPLIDADVNVGSDTDNGGATNNGQTTDYCLIDADLNVGSGSNTSGAKNRCGSLIDVDISILSSSSDDDCGSLIDADVNILRKPANNITPSQTGNSALINIEIEIVRLLDLRVSLLGNNGNGRDSLIDVDVKLNCWMWEHRAGMNEAEGCCIERATASDYIHNQMSKQADINHLLEIKAQLLSVIDVDVTVGSESGSGDSLIDIEVQISHLLDLKVNVLGDNDESLSDEEHDHLIDIDAQIKHLLDLHVGVLRRI</sequence>
<keyword evidence="4" id="KW-1185">Reference proteome</keyword>
<feature type="chain" id="PRO_5040335501" evidence="2">
    <location>
        <begin position="18"/>
        <end position="441"/>
    </location>
</feature>
<proteinExistence type="predicted"/>
<protein>
    <submittedName>
        <fullName evidence="3">Uncharacterized protein</fullName>
    </submittedName>
</protein>
<accession>A0A9P4H504</accession>
<dbReference type="Proteomes" id="UP000799777">
    <property type="component" value="Unassembled WGS sequence"/>
</dbReference>